<name>A0A1Z4JMQ0_LEPBY</name>
<accession>A0A1Z4JMQ0</accession>
<protein>
    <submittedName>
        <fullName evidence="1">Uncharacterized protein</fullName>
    </submittedName>
</protein>
<gene>
    <name evidence="1" type="ORF">NIES2135_47690</name>
</gene>
<dbReference type="AlphaFoldDB" id="A0A1Z4JMQ0"/>
<dbReference type="Proteomes" id="UP000217895">
    <property type="component" value="Chromosome"/>
</dbReference>
<proteinExistence type="predicted"/>
<evidence type="ECO:0000313" key="2">
    <source>
        <dbReference type="Proteomes" id="UP000217895"/>
    </source>
</evidence>
<evidence type="ECO:0000313" key="1">
    <source>
        <dbReference type="EMBL" id="BAY57897.1"/>
    </source>
</evidence>
<sequence length="64" mass="7238">MNLQEFESQTRNNIERALTQLQTATLLLSALEIQILESGDTVKNLSLTIEQFINTQQDSETTIV</sequence>
<reference evidence="1 2" key="1">
    <citation type="submission" date="2017-06" db="EMBL/GenBank/DDBJ databases">
        <title>Genome sequencing of cyanobaciteial culture collection at National Institute for Environmental Studies (NIES).</title>
        <authorList>
            <person name="Hirose Y."/>
            <person name="Shimura Y."/>
            <person name="Fujisawa T."/>
            <person name="Nakamura Y."/>
            <person name="Kawachi M."/>
        </authorList>
    </citation>
    <scope>NUCLEOTIDE SEQUENCE [LARGE SCALE GENOMIC DNA]</scope>
    <source>
        <strain evidence="1 2">NIES-2135</strain>
    </source>
</reference>
<keyword evidence="2" id="KW-1185">Reference proteome</keyword>
<dbReference type="EMBL" id="AP018203">
    <property type="protein sequence ID" value="BAY57897.1"/>
    <property type="molecule type" value="Genomic_DNA"/>
</dbReference>
<organism evidence="1 2">
    <name type="scientific">Leptolyngbya boryana NIES-2135</name>
    <dbReference type="NCBI Taxonomy" id="1973484"/>
    <lineage>
        <taxon>Bacteria</taxon>
        <taxon>Bacillati</taxon>
        <taxon>Cyanobacteriota</taxon>
        <taxon>Cyanophyceae</taxon>
        <taxon>Leptolyngbyales</taxon>
        <taxon>Leptolyngbyaceae</taxon>
        <taxon>Leptolyngbya group</taxon>
        <taxon>Leptolyngbya</taxon>
    </lineage>
</organism>